<reference evidence="1" key="1">
    <citation type="submission" date="2019-08" db="EMBL/GenBank/DDBJ databases">
        <authorList>
            <person name="Kucharzyk K."/>
            <person name="Murdoch R.W."/>
            <person name="Higgins S."/>
            <person name="Loffler F."/>
        </authorList>
    </citation>
    <scope>NUCLEOTIDE SEQUENCE</scope>
</reference>
<organism evidence="1">
    <name type="scientific">bioreactor metagenome</name>
    <dbReference type="NCBI Taxonomy" id="1076179"/>
    <lineage>
        <taxon>unclassified sequences</taxon>
        <taxon>metagenomes</taxon>
        <taxon>ecological metagenomes</taxon>
    </lineage>
</organism>
<accession>A0A644ZTX5</accession>
<comment type="caution">
    <text evidence="1">The sequence shown here is derived from an EMBL/GenBank/DDBJ whole genome shotgun (WGS) entry which is preliminary data.</text>
</comment>
<sequence>MCLCQIIEWNITFSSKIDRLLEWHLLLAFGTDAEIKRLGLCIELIVIDNGKQGFIILRCYIQLARQRVKRSDLIIFPSLIILRHDVKQHLIQRIGVPI</sequence>
<evidence type="ECO:0000313" key="1">
    <source>
        <dbReference type="EMBL" id="MPM44217.1"/>
    </source>
</evidence>
<dbReference type="AlphaFoldDB" id="A0A644ZTX5"/>
<proteinExistence type="predicted"/>
<dbReference type="EMBL" id="VSSQ01010392">
    <property type="protein sequence ID" value="MPM44217.1"/>
    <property type="molecule type" value="Genomic_DNA"/>
</dbReference>
<name>A0A644ZTX5_9ZZZZ</name>
<protein>
    <submittedName>
        <fullName evidence="1">Uncharacterized protein</fullName>
    </submittedName>
</protein>
<gene>
    <name evidence="1" type="ORF">SDC9_90895</name>
</gene>